<feature type="chain" id="PRO_5001942675" evidence="1">
    <location>
        <begin position="20"/>
        <end position="56"/>
    </location>
</feature>
<feature type="signal peptide" evidence="1">
    <location>
        <begin position="1"/>
        <end position="19"/>
    </location>
</feature>
<name>A0A098G5B3_9GAMM</name>
<sequence length="56" mass="6600">MLKIVLVIAIAASCFPAFAVDSGRYRMEQCMRDCQDNSHLSNVKDKYNYCYDRCWR</sequence>
<dbReference type="AlphaFoldDB" id="A0A098G5B3"/>
<keyword evidence="1" id="KW-0732">Signal</keyword>
<dbReference type="KEGG" id="lfa:LFA_1772"/>
<organism evidence="2 3">
    <name type="scientific">Legionella fallonii LLAP-10</name>
    <dbReference type="NCBI Taxonomy" id="1212491"/>
    <lineage>
        <taxon>Bacteria</taxon>
        <taxon>Pseudomonadati</taxon>
        <taxon>Pseudomonadota</taxon>
        <taxon>Gammaproteobacteria</taxon>
        <taxon>Legionellales</taxon>
        <taxon>Legionellaceae</taxon>
        <taxon>Legionella</taxon>
    </lineage>
</organism>
<dbReference type="EMBL" id="LN614827">
    <property type="protein sequence ID" value="CEG57171.1"/>
    <property type="molecule type" value="Genomic_DNA"/>
</dbReference>
<dbReference type="Proteomes" id="UP000032430">
    <property type="component" value="Chromosome I"/>
</dbReference>
<reference evidence="3" key="1">
    <citation type="submission" date="2014-09" db="EMBL/GenBank/DDBJ databases">
        <authorList>
            <person name="Gomez-Valero L."/>
        </authorList>
    </citation>
    <scope>NUCLEOTIDE SEQUENCE [LARGE SCALE GENOMIC DNA]</scope>
    <source>
        <strain evidence="3">ATCC700992</strain>
    </source>
</reference>
<evidence type="ECO:0000313" key="3">
    <source>
        <dbReference type="Proteomes" id="UP000032430"/>
    </source>
</evidence>
<evidence type="ECO:0000313" key="2">
    <source>
        <dbReference type="EMBL" id="CEG57171.1"/>
    </source>
</evidence>
<accession>A0A098G5B3</accession>
<proteinExistence type="predicted"/>
<keyword evidence="3" id="KW-1185">Reference proteome</keyword>
<dbReference type="RefSeq" id="WP_157010318.1">
    <property type="nucleotide sequence ID" value="NZ_LN614827.1"/>
</dbReference>
<evidence type="ECO:0000256" key="1">
    <source>
        <dbReference type="SAM" id="SignalP"/>
    </source>
</evidence>
<protein>
    <submittedName>
        <fullName evidence="2">Uncharacterized protein</fullName>
    </submittedName>
</protein>
<dbReference type="HOGENOM" id="CLU_3008761_0_0_6"/>
<gene>
    <name evidence="2" type="ORF">LFA_1772</name>
</gene>